<dbReference type="InterPro" id="IPR001932">
    <property type="entry name" value="PPM-type_phosphatase-like_dom"/>
</dbReference>
<dbReference type="SMART" id="SM00331">
    <property type="entry name" value="PP2C_SIG"/>
    <property type="match status" value="1"/>
</dbReference>
<dbReference type="SMART" id="SM00332">
    <property type="entry name" value="PP2Cc"/>
    <property type="match status" value="1"/>
</dbReference>
<dbReference type="PROSITE" id="PS51746">
    <property type="entry name" value="PPM_2"/>
    <property type="match status" value="1"/>
</dbReference>
<dbReference type="Proteomes" id="UP000325255">
    <property type="component" value="Unassembled WGS sequence"/>
</dbReference>
<sequence>MLHHSAASHRGAVRGTNQDAWLCRPEIGLFAVADGAGGHQDGALAARTMLERLDALPVACGPAGRLPDLRSGVSEAHRRLWQAGRARRPPALLATTLVALLLHDRHFACVWAGDSRAYLLRDGRLHRLTSDHSLVQALVDAGDITEAEAERHPQGHVITRAIGAEAEAPALDKALGELREGDRFLLCSDGLYRSLSEAAIAGRLACDGDCAALLVEAALAVGARDNVTAVAVCATAVEE</sequence>
<comment type="caution">
    <text evidence="2">The sequence shown here is derived from an EMBL/GenBank/DDBJ whole genome shotgun (WGS) entry which is preliminary data.</text>
</comment>
<dbReference type="AlphaFoldDB" id="A0A5M6IZL8"/>
<reference evidence="2 3" key="1">
    <citation type="submission" date="2019-09" db="EMBL/GenBank/DDBJ databases">
        <title>Genome sequence of Rhodovastum atsumiense, a diverse member of the Acetobacteraceae family of non-sulfur purple photosynthetic bacteria.</title>
        <authorList>
            <person name="Meyer T."/>
            <person name="Kyndt J."/>
        </authorList>
    </citation>
    <scope>NUCLEOTIDE SEQUENCE [LARGE SCALE GENOMIC DNA]</scope>
    <source>
        <strain evidence="2 3">DSM 21279</strain>
    </source>
</reference>
<dbReference type="Gene3D" id="3.60.40.10">
    <property type="entry name" value="PPM-type phosphatase domain"/>
    <property type="match status" value="1"/>
</dbReference>
<name>A0A5M6IZL8_9PROT</name>
<dbReference type="EMBL" id="VWPK01000010">
    <property type="protein sequence ID" value="KAA5612798.1"/>
    <property type="molecule type" value="Genomic_DNA"/>
</dbReference>
<proteinExistence type="predicted"/>
<evidence type="ECO:0000259" key="1">
    <source>
        <dbReference type="PROSITE" id="PS51746"/>
    </source>
</evidence>
<organism evidence="2 3">
    <name type="scientific">Rhodovastum atsumiense</name>
    <dbReference type="NCBI Taxonomy" id="504468"/>
    <lineage>
        <taxon>Bacteria</taxon>
        <taxon>Pseudomonadati</taxon>
        <taxon>Pseudomonadota</taxon>
        <taxon>Alphaproteobacteria</taxon>
        <taxon>Acetobacterales</taxon>
        <taxon>Acetobacteraceae</taxon>
        <taxon>Rhodovastum</taxon>
    </lineage>
</organism>
<accession>A0A5M6IZL8</accession>
<dbReference type="Pfam" id="PF13672">
    <property type="entry name" value="PP2C_2"/>
    <property type="match status" value="1"/>
</dbReference>
<dbReference type="InterPro" id="IPR036457">
    <property type="entry name" value="PPM-type-like_dom_sf"/>
</dbReference>
<gene>
    <name evidence="2" type="ORF">F1189_08275</name>
</gene>
<dbReference type="SUPFAM" id="SSF81606">
    <property type="entry name" value="PP2C-like"/>
    <property type="match status" value="1"/>
</dbReference>
<dbReference type="GO" id="GO:0004722">
    <property type="term" value="F:protein serine/threonine phosphatase activity"/>
    <property type="evidence" value="ECO:0007669"/>
    <property type="project" value="InterPro"/>
</dbReference>
<dbReference type="InterPro" id="IPR015655">
    <property type="entry name" value="PP2C"/>
</dbReference>
<feature type="domain" description="PPM-type phosphatase" evidence="1">
    <location>
        <begin position="3"/>
        <end position="234"/>
    </location>
</feature>
<dbReference type="OrthoDB" id="9801841at2"/>
<keyword evidence="3" id="KW-1185">Reference proteome</keyword>
<evidence type="ECO:0000313" key="3">
    <source>
        <dbReference type="Proteomes" id="UP000325255"/>
    </source>
</evidence>
<evidence type="ECO:0000313" key="2">
    <source>
        <dbReference type="EMBL" id="KAA5612798.1"/>
    </source>
</evidence>
<protein>
    <submittedName>
        <fullName evidence="2">Serine/threonine-protein phosphatase</fullName>
    </submittedName>
</protein>
<dbReference type="CDD" id="cd00143">
    <property type="entry name" value="PP2Cc"/>
    <property type="match status" value="1"/>
</dbReference>
<dbReference type="PANTHER" id="PTHR47992">
    <property type="entry name" value="PROTEIN PHOSPHATASE"/>
    <property type="match status" value="1"/>
</dbReference>